<keyword evidence="5" id="KW-0680">Restriction system</keyword>
<gene>
    <name evidence="10" type="ORF">QUW02_09325</name>
</gene>
<dbReference type="InterPro" id="IPR002941">
    <property type="entry name" value="DNA_methylase_N4/N6"/>
</dbReference>
<evidence type="ECO:0000313" key="10">
    <source>
        <dbReference type="EMBL" id="MDM8146117.1"/>
    </source>
</evidence>
<dbReference type="Gene3D" id="3.40.50.150">
    <property type="entry name" value="Vaccinia Virus protein VP39"/>
    <property type="match status" value="1"/>
</dbReference>
<evidence type="ECO:0000256" key="8">
    <source>
        <dbReference type="RuleBase" id="RU362026"/>
    </source>
</evidence>
<evidence type="ECO:0000259" key="9">
    <source>
        <dbReference type="Pfam" id="PF01555"/>
    </source>
</evidence>
<organism evidence="10 11">
    <name type="scientific">Bacteroides eggerthii</name>
    <dbReference type="NCBI Taxonomy" id="28111"/>
    <lineage>
        <taxon>Bacteria</taxon>
        <taxon>Pseudomonadati</taxon>
        <taxon>Bacteroidota</taxon>
        <taxon>Bacteroidia</taxon>
        <taxon>Bacteroidales</taxon>
        <taxon>Bacteroidaceae</taxon>
        <taxon>Bacteroides</taxon>
    </lineage>
</organism>
<reference evidence="10 11" key="1">
    <citation type="submission" date="2023-06" db="EMBL/GenBank/DDBJ databases">
        <authorList>
            <person name="Zeman M."/>
            <person name="Kubasova T."/>
            <person name="Jahodarova E."/>
            <person name="Nykrynova M."/>
            <person name="Rychlik I."/>
        </authorList>
    </citation>
    <scope>NUCLEOTIDE SEQUENCE [LARGE SCALE GENOMIC DNA]</scope>
    <source>
        <strain evidence="10 11">ET4</strain>
    </source>
</reference>
<keyword evidence="11" id="KW-1185">Reference proteome</keyword>
<sequence>MMELNRIYHTDALSGLRMLPDGSVDCIVTSPPYWQMRDYGIAPLWWAADERCSHQPDESGYCARCGGWQGQLGQEPVREEFIAHLVSVFRECRRVLKKTGTLWVNLGDSYSKPYKYNARQAPEWYASNRKNDHCLIDMRVDKKRHRVLSKSLCNIPGRFADEMILDGWILRNEIIWYKPTCVPSPVTDRFTVDFEKMFFFVKHPRYRFNRQYEPYAASTFERYRHPMTSNGKCGEFQRIAGTPKGMMKVNPNGRNMRCVWRIAFEQNKQKHYAMFPTKLVEVPILAGSPEGGIVLDPFMGAGTTAAVAKRLGRSFIGFDMNREYVDIANRRCNL</sequence>
<evidence type="ECO:0000256" key="3">
    <source>
        <dbReference type="ARBA" id="ARBA00022679"/>
    </source>
</evidence>
<dbReference type="SUPFAM" id="SSF53335">
    <property type="entry name" value="S-adenosyl-L-methionine-dependent methyltransferases"/>
    <property type="match status" value="1"/>
</dbReference>
<evidence type="ECO:0000313" key="11">
    <source>
        <dbReference type="Proteomes" id="UP001228403"/>
    </source>
</evidence>
<proteinExistence type="inferred from homology"/>
<protein>
    <recommendedName>
        <fullName evidence="8">Methyltransferase</fullName>
        <ecNumber evidence="8">2.1.1.-</ecNumber>
    </recommendedName>
</protein>
<dbReference type="GO" id="GO:0008168">
    <property type="term" value="F:methyltransferase activity"/>
    <property type="evidence" value="ECO:0007669"/>
    <property type="project" value="UniProtKB-KW"/>
</dbReference>
<dbReference type="EC" id="2.1.1.-" evidence="8"/>
<evidence type="ECO:0000256" key="7">
    <source>
        <dbReference type="ARBA" id="ARBA00049120"/>
    </source>
</evidence>
<evidence type="ECO:0000256" key="4">
    <source>
        <dbReference type="ARBA" id="ARBA00022691"/>
    </source>
</evidence>
<comment type="catalytic activity">
    <reaction evidence="7">
        <text>a 2'-deoxycytidine in DNA + S-adenosyl-L-methionine = an N(4)-methyl-2'-deoxycytidine in DNA + S-adenosyl-L-homocysteine + H(+)</text>
        <dbReference type="Rhea" id="RHEA:16857"/>
        <dbReference type="Rhea" id="RHEA-COMP:11369"/>
        <dbReference type="Rhea" id="RHEA-COMP:13674"/>
        <dbReference type="ChEBI" id="CHEBI:15378"/>
        <dbReference type="ChEBI" id="CHEBI:57856"/>
        <dbReference type="ChEBI" id="CHEBI:59789"/>
        <dbReference type="ChEBI" id="CHEBI:85452"/>
        <dbReference type="ChEBI" id="CHEBI:137933"/>
        <dbReference type="EC" id="2.1.1.113"/>
    </reaction>
</comment>
<dbReference type="GO" id="GO:0032259">
    <property type="term" value="P:methylation"/>
    <property type="evidence" value="ECO:0007669"/>
    <property type="project" value="UniProtKB-KW"/>
</dbReference>
<dbReference type="PROSITE" id="PS00093">
    <property type="entry name" value="N4_MTASE"/>
    <property type="match status" value="1"/>
</dbReference>
<dbReference type="InterPro" id="IPR001091">
    <property type="entry name" value="RM_Methyltransferase"/>
</dbReference>
<keyword evidence="6" id="KW-0238">DNA-binding</keyword>
<evidence type="ECO:0000256" key="1">
    <source>
        <dbReference type="ARBA" id="ARBA00010203"/>
    </source>
</evidence>
<comment type="caution">
    <text evidence="10">The sequence shown here is derived from an EMBL/GenBank/DDBJ whole genome shotgun (WGS) entry which is preliminary data.</text>
</comment>
<evidence type="ECO:0000256" key="5">
    <source>
        <dbReference type="ARBA" id="ARBA00022747"/>
    </source>
</evidence>
<name>A0ABT7U6G7_9BACE</name>
<feature type="domain" description="DNA methylase N-4/N-6" evidence="9">
    <location>
        <begin position="24"/>
        <end position="329"/>
    </location>
</feature>
<evidence type="ECO:0000256" key="2">
    <source>
        <dbReference type="ARBA" id="ARBA00022603"/>
    </source>
</evidence>
<keyword evidence="3 10" id="KW-0808">Transferase</keyword>
<dbReference type="PRINTS" id="PR00508">
    <property type="entry name" value="S21N4MTFRASE"/>
</dbReference>
<evidence type="ECO:0000256" key="6">
    <source>
        <dbReference type="ARBA" id="ARBA00023125"/>
    </source>
</evidence>
<keyword evidence="2 10" id="KW-0489">Methyltransferase</keyword>
<accession>A0ABT7U6G7</accession>
<dbReference type="EMBL" id="JAUDCF010000022">
    <property type="protein sequence ID" value="MDM8146117.1"/>
    <property type="molecule type" value="Genomic_DNA"/>
</dbReference>
<reference evidence="11" key="2">
    <citation type="submission" date="2023-07" db="EMBL/GenBank/DDBJ databases">
        <title>Identification and characterization of horizontal gene transfer across gut microbiota members of farm animals based on homology search.</title>
        <authorList>
            <person name="Schwarzerova J."/>
            <person name="Nykrynova M."/>
            <person name="Jureckova K."/>
            <person name="Cejkova D."/>
            <person name="Rychlik I."/>
        </authorList>
    </citation>
    <scope>NUCLEOTIDE SEQUENCE [LARGE SCALE GENOMIC DNA]</scope>
    <source>
        <strain evidence="11">ET4</strain>
    </source>
</reference>
<dbReference type="Pfam" id="PF01555">
    <property type="entry name" value="N6_N4_Mtase"/>
    <property type="match status" value="1"/>
</dbReference>
<dbReference type="InterPro" id="IPR029063">
    <property type="entry name" value="SAM-dependent_MTases_sf"/>
</dbReference>
<comment type="similarity">
    <text evidence="1">Belongs to the N(4)/N(6)-methyltransferase family. N(4) subfamily.</text>
</comment>
<keyword evidence="4" id="KW-0949">S-adenosyl-L-methionine</keyword>
<dbReference type="InterPro" id="IPR017985">
    <property type="entry name" value="MeTrfase_CN4_CS"/>
</dbReference>
<dbReference type="Proteomes" id="UP001228403">
    <property type="component" value="Unassembled WGS sequence"/>
</dbReference>